<dbReference type="AlphaFoldDB" id="A0A9W9F2X5"/>
<name>A0A9W9F2X5_9EURO</name>
<keyword evidence="2" id="KW-0732">Signal</keyword>
<evidence type="ECO:0000313" key="4">
    <source>
        <dbReference type="Proteomes" id="UP001141434"/>
    </source>
</evidence>
<dbReference type="EMBL" id="JAPMSZ010000009">
    <property type="protein sequence ID" value="KAJ5092500.1"/>
    <property type="molecule type" value="Genomic_DNA"/>
</dbReference>
<protein>
    <recommendedName>
        <fullName evidence="5">Secreted RxLR effector peptide protein</fullName>
    </recommendedName>
</protein>
<feature type="chain" id="PRO_5040731880" description="Secreted RxLR effector peptide protein" evidence="2">
    <location>
        <begin position="25"/>
        <end position="314"/>
    </location>
</feature>
<feature type="region of interest" description="Disordered" evidence="1">
    <location>
        <begin position="36"/>
        <end position="56"/>
    </location>
</feature>
<keyword evidence="4" id="KW-1185">Reference proteome</keyword>
<evidence type="ECO:0000256" key="1">
    <source>
        <dbReference type="SAM" id="MobiDB-lite"/>
    </source>
</evidence>
<comment type="caution">
    <text evidence="3">The sequence shown here is derived from an EMBL/GenBank/DDBJ whole genome shotgun (WGS) entry which is preliminary data.</text>
</comment>
<organism evidence="3 4">
    <name type="scientific">Penicillium alfredii</name>
    <dbReference type="NCBI Taxonomy" id="1506179"/>
    <lineage>
        <taxon>Eukaryota</taxon>
        <taxon>Fungi</taxon>
        <taxon>Dikarya</taxon>
        <taxon>Ascomycota</taxon>
        <taxon>Pezizomycotina</taxon>
        <taxon>Eurotiomycetes</taxon>
        <taxon>Eurotiomycetidae</taxon>
        <taxon>Eurotiales</taxon>
        <taxon>Aspergillaceae</taxon>
        <taxon>Penicillium</taxon>
    </lineage>
</organism>
<reference evidence="3" key="1">
    <citation type="submission" date="2022-11" db="EMBL/GenBank/DDBJ databases">
        <authorList>
            <person name="Petersen C."/>
        </authorList>
    </citation>
    <scope>NUCLEOTIDE SEQUENCE</scope>
    <source>
        <strain evidence="3">IBT 34128</strain>
    </source>
</reference>
<sequence>MARLQSILLLVLLTVVLFLALAESAAVKFPANSLSFDDETSPAADEHAISRRAARRKPRGWKDKFNQVKNDAKKLQGDAQKKAQQAVDNLGKMPQQVEQGLVAAWDKADIENRISTLPQSSVAKFEAFKDNSKLMKENMERLEKMGGKMKDFMANVDKDDLTEMLQTGLEITNDILTVSLAGVTVAARIKQGLPPDEVDEKRLDDAFDAIEKNYRKYSPAKNKVVAVEKAQHIPEDARVVETKYVFSDDDIEVFRGLIDLAVNKNDQSARNLLNKWAKLGQEGIAERFPALPAPGDQRGLRDFLEWCNGCGRYI</sequence>
<dbReference type="GeneID" id="81397064"/>
<feature type="signal peptide" evidence="2">
    <location>
        <begin position="1"/>
        <end position="24"/>
    </location>
</feature>
<evidence type="ECO:0000313" key="3">
    <source>
        <dbReference type="EMBL" id="KAJ5092500.1"/>
    </source>
</evidence>
<evidence type="ECO:0000256" key="2">
    <source>
        <dbReference type="SAM" id="SignalP"/>
    </source>
</evidence>
<reference evidence="3" key="2">
    <citation type="journal article" date="2023" name="IMA Fungus">
        <title>Comparative genomic study of the Penicillium genus elucidates a diverse pangenome and 15 lateral gene transfer events.</title>
        <authorList>
            <person name="Petersen C."/>
            <person name="Sorensen T."/>
            <person name="Nielsen M.R."/>
            <person name="Sondergaard T.E."/>
            <person name="Sorensen J.L."/>
            <person name="Fitzpatrick D.A."/>
            <person name="Frisvad J.C."/>
            <person name="Nielsen K.L."/>
        </authorList>
    </citation>
    <scope>NUCLEOTIDE SEQUENCE</scope>
    <source>
        <strain evidence="3">IBT 34128</strain>
    </source>
</reference>
<proteinExistence type="predicted"/>
<accession>A0A9W9F2X5</accession>
<dbReference type="RefSeq" id="XP_056510695.1">
    <property type="nucleotide sequence ID" value="XM_056657895.1"/>
</dbReference>
<gene>
    <name evidence="3" type="ORF">NUU61_007370</name>
</gene>
<dbReference type="Proteomes" id="UP001141434">
    <property type="component" value="Unassembled WGS sequence"/>
</dbReference>
<evidence type="ECO:0008006" key="5">
    <source>
        <dbReference type="Google" id="ProtNLM"/>
    </source>
</evidence>